<sequence length="206" mass="22579">MFFMTNKNNKFMLSLGRLFMACSVGLSFGISPMAAAQGLTTDISYPHGDYSDFNDGKPVGSVSFGYFQEPGGTRSGAELAIMSDISAYTSGRLSGVLYFGKNSEGVEDVFAGYSISLLFHTDFSHVNIQSGVGMFLGESLVCDEDVDTDSEEECEKESIGAFFPELGVSIDFGGVRIYPYVRRYFDSKIHNKENRDAYGLQLGIHF</sequence>
<organism evidence="1">
    <name type="scientific">hydrothermal vent metagenome</name>
    <dbReference type="NCBI Taxonomy" id="652676"/>
    <lineage>
        <taxon>unclassified sequences</taxon>
        <taxon>metagenomes</taxon>
        <taxon>ecological metagenomes</taxon>
    </lineage>
</organism>
<dbReference type="AlphaFoldDB" id="A0A160TDX9"/>
<evidence type="ECO:0000313" key="1">
    <source>
        <dbReference type="EMBL" id="CUS41039.1"/>
    </source>
</evidence>
<proteinExistence type="predicted"/>
<dbReference type="EMBL" id="CZQC01000034">
    <property type="protein sequence ID" value="CUS41039.1"/>
    <property type="molecule type" value="Genomic_DNA"/>
</dbReference>
<gene>
    <name evidence="1" type="ORF">MGWOODY_Tha1930</name>
</gene>
<protein>
    <recommendedName>
        <fullName evidence="2">Outer membrane protein beta-barrel domain-containing protein</fullName>
    </recommendedName>
</protein>
<name>A0A160TDX9_9ZZZZ</name>
<accession>A0A160TDX9</accession>
<reference evidence="1" key="1">
    <citation type="submission" date="2015-10" db="EMBL/GenBank/DDBJ databases">
        <authorList>
            <person name="Gilbert D.G."/>
        </authorList>
    </citation>
    <scope>NUCLEOTIDE SEQUENCE</scope>
</reference>
<evidence type="ECO:0008006" key="2">
    <source>
        <dbReference type="Google" id="ProtNLM"/>
    </source>
</evidence>